<accession>A0A5M3TE17</accession>
<dbReference type="EMBL" id="BIMW01000179">
    <property type="protein sequence ID" value="GCE96310.1"/>
    <property type="molecule type" value="Genomic_DNA"/>
</dbReference>
<organism evidence="2 3">
    <name type="scientific">Limnospira platensis NIES-46</name>
    <dbReference type="NCBI Taxonomy" id="1236695"/>
    <lineage>
        <taxon>Bacteria</taxon>
        <taxon>Bacillati</taxon>
        <taxon>Cyanobacteriota</taxon>
        <taxon>Cyanophyceae</taxon>
        <taxon>Oscillatoriophycideae</taxon>
        <taxon>Oscillatoriales</taxon>
        <taxon>Sirenicapillariaceae</taxon>
        <taxon>Limnospira</taxon>
    </lineage>
</organism>
<dbReference type="RefSeq" id="WP_043468655.1">
    <property type="nucleotide sequence ID" value="NZ_BIMW01000179.1"/>
</dbReference>
<comment type="caution">
    <text evidence="2">The sequence shown here is derived from an EMBL/GenBank/DDBJ whole genome shotgun (WGS) entry which is preliminary data.</text>
</comment>
<keyword evidence="1" id="KW-0175">Coiled coil</keyword>
<evidence type="ECO:0000313" key="2">
    <source>
        <dbReference type="EMBL" id="GCE96310.1"/>
    </source>
</evidence>
<dbReference type="GeneID" id="301685135"/>
<evidence type="ECO:0008006" key="4">
    <source>
        <dbReference type="Google" id="ProtNLM"/>
    </source>
</evidence>
<gene>
    <name evidence="2" type="ORF">NIES46_43790</name>
</gene>
<feature type="coiled-coil region" evidence="1">
    <location>
        <begin position="122"/>
        <end position="270"/>
    </location>
</feature>
<evidence type="ECO:0000256" key="1">
    <source>
        <dbReference type="SAM" id="Coils"/>
    </source>
</evidence>
<evidence type="ECO:0000313" key="3">
    <source>
        <dbReference type="Proteomes" id="UP000326169"/>
    </source>
</evidence>
<keyword evidence="3" id="KW-1185">Reference proteome</keyword>
<name>A0A5M3TE17_LIMPL</name>
<protein>
    <recommendedName>
        <fullName evidence="4">Chromosome partition protein Smc</fullName>
    </recommendedName>
</protein>
<proteinExistence type="predicted"/>
<sequence>MQEQTAALIKIAQRLPHGEVLDYDHIELPFELVKIALKLWENFYPPELLENLANSDPDTLDAWAIALSQTLSQQLSLLDTWKPHFSARSIPPKLAEKLANNSQKLAEISRETSGILAAANQLFSQENQLKQAAAELARLKSLETQLNHIETELQNTDLDQLRQDIERRSQTLEPLYQELQTLQQQQDQLAAQQTRLEAELQRLRSRQNQREIETAEIATELITLTQTERHKLNPILSETLTQLQQEKAEFDRLQSDLKKAIADCNRYQQQTTTIGDHLSQHYDRDRQLCQYLPVNHAEIDPLLAHIKTQLQDLDRQLTTLQKHHAEEHQKLTLNFSS</sequence>
<reference evidence="2 3" key="1">
    <citation type="journal article" date="2019" name="J Genomics">
        <title>The Draft Genome of a Hydrogen-producing Cyanobacterium, Arthrospira platensis NIES-46.</title>
        <authorList>
            <person name="Suzuki S."/>
            <person name="Yamaguchi H."/>
            <person name="Kawachi M."/>
        </authorList>
    </citation>
    <scope>NUCLEOTIDE SEQUENCE [LARGE SCALE GENOMIC DNA]</scope>
    <source>
        <strain evidence="2 3">NIES-46</strain>
    </source>
</reference>
<dbReference type="Proteomes" id="UP000326169">
    <property type="component" value="Unassembled WGS sequence"/>
</dbReference>